<feature type="compositionally biased region" description="Basic and acidic residues" evidence="1">
    <location>
        <begin position="1"/>
        <end position="14"/>
    </location>
</feature>
<dbReference type="InterPro" id="IPR052270">
    <property type="entry name" value="CACF_protein"/>
</dbReference>
<reference evidence="2" key="2">
    <citation type="submission" date="2025-09" db="UniProtKB">
        <authorList>
            <consortium name="Ensembl"/>
        </authorList>
    </citation>
    <scope>IDENTIFICATION</scope>
</reference>
<dbReference type="Ensembl" id="ENSNGAT00000004391.1">
    <property type="protein sequence ID" value="ENSNGAP00000003184.1"/>
    <property type="gene ID" value="ENSNGAG00000003322.1"/>
</dbReference>
<gene>
    <name evidence="2" type="primary">Sfi1</name>
</gene>
<dbReference type="GO" id="GO:0005814">
    <property type="term" value="C:centriole"/>
    <property type="evidence" value="ECO:0007669"/>
    <property type="project" value="Ensembl"/>
</dbReference>
<organism evidence="2 3">
    <name type="scientific">Nannospalax galili</name>
    <name type="common">Northern Israeli blind subterranean mole rat</name>
    <name type="synonym">Spalax galili</name>
    <dbReference type="NCBI Taxonomy" id="1026970"/>
    <lineage>
        <taxon>Eukaryota</taxon>
        <taxon>Metazoa</taxon>
        <taxon>Chordata</taxon>
        <taxon>Craniata</taxon>
        <taxon>Vertebrata</taxon>
        <taxon>Euteleostomi</taxon>
        <taxon>Mammalia</taxon>
        <taxon>Eutheria</taxon>
        <taxon>Euarchontoglires</taxon>
        <taxon>Glires</taxon>
        <taxon>Rodentia</taxon>
        <taxon>Myomorpha</taxon>
        <taxon>Muroidea</taxon>
        <taxon>Spalacidae</taxon>
        <taxon>Spalacinae</taxon>
        <taxon>Nannospalax</taxon>
    </lineage>
</organism>
<dbReference type="Proteomes" id="UP000694381">
    <property type="component" value="Unassembled WGS sequence"/>
</dbReference>
<evidence type="ECO:0000256" key="1">
    <source>
        <dbReference type="SAM" id="MobiDB-lite"/>
    </source>
</evidence>
<dbReference type="PANTHER" id="PTHR22028">
    <property type="entry name" value="SFI1 SPINDLE BODY DOMAIN-CONTAINING PROTEIN-RELATED"/>
    <property type="match status" value="1"/>
</dbReference>
<protein>
    <submittedName>
        <fullName evidence="2">Sfi1 homolog, spindle assembly associated (yeast)</fullName>
    </submittedName>
</protein>
<accession>A0A8C6QHK3</accession>
<evidence type="ECO:0000313" key="2">
    <source>
        <dbReference type="Ensembl" id="ENSNGAP00000003184.1"/>
    </source>
</evidence>
<feature type="region of interest" description="Disordered" evidence="1">
    <location>
        <begin position="1000"/>
        <end position="1022"/>
    </location>
</feature>
<dbReference type="AlphaFoldDB" id="A0A8C6QHK3"/>
<evidence type="ECO:0000313" key="3">
    <source>
        <dbReference type="Proteomes" id="UP000694381"/>
    </source>
</evidence>
<sequence length="1214" mass="144534">MEKTDSRSLRDGVVKKPCTPKALPSKKSSAFPGIQRALPRSSHSVHYQSSPTLTPRRIRDLCVARKFLYLWIRITFGRVIPSRARLYCDQRILQKVFGEWREEWWISQKEWKLCIRADCHYRYYLYSLMFQNWKTFVHQRREMRSKFHRAEDHDTEQRLRQAWKSWLIYVVVRRTKLHMWTSALEFRQRSTLRLWWSRWKRQLEQVHMEHTCQAIAAKHRALSLQLQAWSRWQEQLLCSQRERRKAVAAMQHHQRWQKQSSMRAWLQYLHIRRVKRQENEMAARFRRVSVLQICFCDWQWAWEWRKSLSVHQALVEELAKRMALRRVFIHWKHYILLCAEEAAQHEAAEAHHQHSLMRSCFRALKDNVTQGRVWRVRRNLAQQQHDVTLLRRFWNLWQSSIEQREERVQLCSLHAAWSHYRVTVLHKCLRLWLQYMQRRRYKQLLRSRADGHFLQRALLLVFHTWCRLWRRHQQERVLHTRAVCFYRLTLEKQVFAIWRQKVFQHGENRLAERMAILQAERQLLWRSWFMWYQQAAANQQERKWQAMACAYHRLRLLRKAFCVWRASTQGFRTERMGSVRAVRFHSARLLHWAWSRWRECLALTAEEQEKLKHVDLHRQHVLLHRALQKWRIYQDRVRSILQEVAARESQHTRQLLRWVLHRWRENTMARLDEAKKNYQASVHYNRTLCSKVLVQWREVTSVQIYYRHREAATLREARKALDRGCLRNWFLHWQYRSQRAAQQRLQLEQAAKHHQQQLLLVGVARWKAHHLGCVRKKLLQKQGTQLLAQRLRQACFYQWRRQLVARKQEQWSTARALWFWAFSLQAKVWAAWLGFVLERRRKKERLEWAVQAHHQQLLQEGATRLLRFAAGMKVCRQQWQAQQQVQAAHSLNCVVRHCAELWKKKVLGPGKKSQPPAPIILSKRVTFEDSLLPEVAAEAGDATLETKKLRAPLSRGALGSLALAAGEPCLPEIDAAHSVRKQPRRPLFLLETWGSKRSLGCGTLREQGPEKPPERGQGMAQPGGLSLTRPFLPGALLNASGLKLPSIASPGLELLPPSSFMPHGAGAAARVSAQLTTLGSQPQAYPSLTRDSDPHVFLSKDFTSTKAGPEYGFEATGYTELEAELEGIQQQLQHYQTTRQNLWSCQRQANSLRRWLELSQEEPRYEDLDVEHQVQKELEEVELQIQQLAKELHAQRQPIGVSIARVQALRQALC</sequence>
<reference evidence="2" key="1">
    <citation type="submission" date="2025-08" db="UniProtKB">
        <authorList>
            <consortium name="Ensembl"/>
        </authorList>
    </citation>
    <scope>IDENTIFICATION</scope>
</reference>
<dbReference type="GeneTree" id="ENSGT00940000154110"/>
<feature type="region of interest" description="Disordered" evidence="1">
    <location>
        <begin position="1"/>
        <end position="30"/>
    </location>
</feature>
<name>A0A8C6QHK3_NANGA</name>
<proteinExistence type="predicted"/>
<keyword evidence="3" id="KW-1185">Reference proteome</keyword>
<dbReference type="PANTHER" id="PTHR22028:SF4">
    <property type="entry name" value="PROTEIN SFI1 HOMOLOG"/>
    <property type="match status" value="1"/>
</dbReference>
<dbReference type="GO" id="GO:0019902">
    <property type="term" value="F:phosphatase binding"/>
    <property type="evidence" value="ECO:0007669"/>
    <property type="project" value="Ensembl"/>
</dbReference>